<dbReference type="InterPro" id="IPR050708">
    <property type="entry name" value="T6SS_VgrG/RHS"/>
</dbReference>
<evidence type="ECO:0000313" key="2">
    <source>
        <dbReference type="Proteomes" id="UP001139450"/>
    </source>
</evidence>
<dbReference type="InterPro" id="IPR022385">
    <property type="entry name" value="Rhs_assc_core"/>
</dbReference>
<comment type="caution">
    <text evidence="1">The sequence shown here is derived from an EMBL/GenBank/DDBJ whole genome shotgun (WGS) entry which is preliminary data.</text>
</comment>
<organism evidence="1 2">
    <name type="scientific">Mucilaginibacter straminoryzae</name>
    <dbReference type="NCBI Taxonomy" id="2932774"/>
    <lineage>
        <taxon>Bacteria</taxon>
        <taxon>Pseudomonadati</taxon>
        <taxon>Bacteroidota</taxon>
        <taxon>Sphingobacteriia</taxon>
        <taxon>Sphingobacteriales</taxon>
        <taxon>Sphingobacteriaceae</taxon>
        <taxon>Mucilaginibacter</taxon>
    </lineage>
</organism>
<reference evidence="1" key="1">
    <citation type="submission" date="2022-04" db="EMBL/GenBank/DDBJ databases">
        <title>Mucilaginibacter sp. RS28 isolated from freshwater.</title>
        <authorList>
            <person name="Ko S.-R."/>
        </authorList>
    </citation>
    <scope>NUCLEOTIDE SEQUENCE</scope>
    <source>
        <strain evidence="1">RS28</strain>
    </source>
</reference>
<keyword evidence="2" id="KW-1185">Reference proteome</keyword>
<dbReference type="PANTHER" id="PTHR32305">
    <property type="match status" value="1"/>
</dbReference>
<name>A0A9X1X990_9SPHI</name>
<sequence>MHNYAYSYDALNRITSGTSDEAFNESNIGYDYLGNILSLTRNPGCTNTYAYNGNQTDDSGKGVHIDYNVLDLPKTITKPSTGEVLNNVWLSTGAKVRKSVGGLVRDYVGGIEYNNGSIELIQTEEGRAVPIGNGGFSYDYMLKDQLGNTQLLLKQDGTPLERNDYYPFGQQVYRPTNATTSPENRYKYNDKELQTEFGLMQYDYGARFYDRVIARWTSVDPLAEVSRRWSPYNYIV</sequence>
<dbReference type="PANTHER" id="PTHR32305:SF15">
    <property type="entry name" value="PROTEIN RHSA-RELATED"/>
    <property type="match status" value="1"/>
</dbReference>
<gene>
    <name evidence="1" type="ORF">MUY27_20465</name>
</gene>
<evidence type="ECO:0008006" key="3">
    <source>
        <dbReference type="Google" id="ProtNLM"/>
    </source>
</evidence>
<evidence type="ECO:0000313" key="1">
    <source>
        <dbReference type="EMBL" id="MCJ8212098.1"/>
    </source>
</evidence>
<dbReference type="NCBIfam" id="TIGR03696">
    <property type="entry name" value="Rhs_assc_core"/>
    <property type="match status" value="1"/>
</dbReference>
<dbReference type="AlphaFoldDB" id="A0A9X1X990"/>
<accession>A0A9X1X990</accession>
<dbReference type="EMBL" id="JALJEJ010000021">
    <property type="protein sequence ID" value="MCJ8212098.1"/>
    <property type="molecule type" value="Genomic_DNA"/>
</dbReference>
<protein>
    <recommendedName>
        <fullName evidence="3">RHS repeat-associated core domain-containing protein</fullName>
    </recommendedName>
</protein>
<proteinExistence type="predicted"/>
<dbReference type="Proteomes" id="UP001139450">
    <property type="component" value="Unassembled WGS sequence"/>
</dbReference>
<dbReference type="RefSeq" id="WP_245133346.1">
    <property type="nucleotide sequence ID" value="NZ_JALJEJ010000021.1"/>
</dbReference>
<dbReference type="Gene3D" id="2.180.10.10">
    <property type="entry name" value="RHS repeat-associated core"/>
    <property type="match status" value="1"/>
</dbReference>